<gene>
    <name evidence="1" type="ORF">GGD55_001497</name>
</gene>
<dbReference type="SUPFAM" id="SSF54427">
    <property type="entry name" value="NTF2-like"/>
    <property type="match status" value="1"/>
</dbReference>
<keyword evidence="2" id="KW-1185">Reference proteome</keyword>
<reference evidence="1 2" key="1">
    <citation type="submission" date="2020-08" db="EMBL/GenBank/DDBJ databases">
        <title>Genomic Encyclopedia of Type Strains, Phase IV (KMG-V): Genome sequencing to study the core and pangenomes of soil and plant-associated prokaryotes.</title>
        <authorList>
            <person name="Whitman W."/>
        </authorList>
    </citation>
    <scope>NUCLEOTIDE SEQUENCE [LARGE SCALE GENOMIC DNA]</scope>
    <source>
        <strain evidence="1 2">SEMIA 4084</strain>
    </source>
</reference>
<dbReference type="RefSeq" id="WP_018324616.1">
    <property type="nucleotide sequence ID" value="NZ_JACHBK010000003.1"/>
</dbReference>
<organism evidence="1 2">
    <name type="scientific">Rhizobium giardinii</name>
    <dbReference type="NCBI Taxonomy" id="56731"/>
    <lineage>
        <taxon>Bacteria</taxon>
        <taxon>Pseudomonadati</taxon>
        <taxon>Pseudomonadota</taxon>
        <taxon>Alphaproteobacteria</taxon>
        <taxon>Hyphomicrobiales</taxon>
        <taxon>Rhizobiaceae</taxon>
        <taxon>Rhizobium/Agrobacterium group</taxon>
        <taxon>Rhizobium</taxon>
    </lineage>
</organism>
<dbReference type="GO" id="GO:0016853">
    <property type="term" value="F:isomerase activity"/>
    <property type="evidence" value="ECO:0007669"/>
    <property type="project" value="UniProtKB-KW"/>
</dbReference>
<dbReference type="InterPro" id="IPR032710">
    <property type="entry name" value="NTF2-like_dom_sf"/>
</dbReference>
<sequence length="120" mass="13762">MFASIEELVRSSFDCYLTADRLRLEMLLAQDFTFTSPYDDHIDRKTYFERCWPVAGTFEKLDLQHLVVSENRCFVTYDATWKNGNRARNTELFEASEGQIHSVEVFFGLPSGGPVSQPPG</sequence>
<dbReference type="AlphaFoldDB" id="A0A7W8X790"/>
<evidence type="ECO:0000313" key="2">
    <source>
        <dbReference type="Proteomes" id="UP000585507"/>
    </source>
</evidence>
<accession>A0A7W8X790</accession>
<dbReference type="EMBL" id="JACHBK010000003">
    <property type="protein sequence ID" value="MBB5534814.1"/>
    <property type="molecule type" value="Genomic_DNA"/>
</dbReference>
<keyword evidence="1" id="KW-0413">Isomerase</keyword>
<dbReference type="Gene3D" id="3.10.450.50">
    <property type="match status" value="1"/>
</dbReference>
<proteinExistence type="predicted"/>
<protein>
    <submittedName>
        <fullName evidence="1">Ketosteroid isomerase-like protein</fullName>
    </submittedName>
</protein>
<evidence type="ECO:0000313" key="1">
    <source>
        <dbReference type="EMBL" id="MBB5534814.1"/>
    </source>
</evidence>
<comment type="caution">
    <text evidence="1">The sequence shown here is derived from an EMBL/GenBank/DDBJ whole genome shotgun (WGS) entry which is preliminary data.</text>
</comment>
<name>A0A7W8X790_9HYPH</name>
<dbReference type="Proteomes" id="UP000585507">
    <property type="component" value="Unassembled WGS sequence"/>
</dbReference>